<dbReference type="GO" id="GO:0005765">
    <property type="term" value="C:lysosomal membrane"/>
    <property type="evidence" value="ECO:0007669"/>
    <property type="project" value="Ensembl"/>
</dbReference>
<dbReference type="PROSITE" id="PS51257">
    <property type="entry name" value="PROKAR_LIPOPROTEIN"/>
    <property type="match status" value="1"/>
</dbReference>
<evidence type="ECO:0000256" key="7">
    <source>
        <dbReference type="SAM" id="Phobius"/>
    </source>
</evidence>
<dbReference type="OrthoDB" id="9449742at2759"/>
<protein>
    <submittedName>
        <fullName evidence="8">Transmembrane 4 L six family member 5</fullName>
    </submittedName>
</protein>
<dbReference type="GO" id="GO:2000045">
    <property type="term" value="P:regulation of G1/S transition of mitotic cell cycle"/>
    <property type="evidence" value="ECO:0007669"/>
    <property type="project" value="Ensembl"/>
</dbReference>
<comment type="similarity">
    <text evidence="2">Belongs to the L6 tetraspanin family.</text>
</comment>
<organism evidence="8 9">
    <name type="scientific">Naja naja</name>
    <name type="common">Indian cobra</name>
    <dbReference type="NCBI Taxonomy" id="35670"/>
    <lineage>
        <taxon>Eukaryota</taxon>
        <taxon>Metazoa</taxon>
        <taxon>Chordata</taxon>
        <taxon>Craniata</taxon>
        <taxon>Vertebrata</taxon>
        <taxon>Euteleostomi</taxon>
        <taxon>Lepidosauria</taxon>
        <taxon>Squamata</taxon>
        <taxon>Bifurcata</taxon>
        <taxon>Unidentata</taxon>
        <taxon>Episquamata</taxon>
        <taxon>Toxicofera</taxon>
        <taxon>Serpentes</taxon>
        <taxon>Colubroidea</taxon>
        <taxon>Elapidae</taxon>
        <taxon>Elapinae</taxon>
        <taxon>Naja</taxon>
    </lineage>
</organism>
<name>A0A8C6Y7U6_NAJNA</name>
<dbReference type="PANTHER" id="PTHR14198">
    <property type="entry name" value="TRANSMEMBRANE 4 L6 FAMILY MEMBER 1-RELATED"/>
    <property type="match status" value="1"/>
</dbReference>
<dbReference type="GO" id="GO:0034618">
    <property type="term" value="F:arginine binding"/>
    <property type="evidence" value="ECO:0007669"/>
    <property type="project" value="Ensembl"/>
</dbReference>
<evidence type="ECO:0000256" key="4">
    <source>
        <dbReference type="ARBA" id="ARBA00022989"/>
    </source>
</evidence>
<dbReference type="Ensembl" id="ENSNNAT00000025249.1">
    <property type="protein sequence ID" value="ENSNNAP00000024081.1"/>
    <property type="gene ID" value="ENSNNAG00000015840.1"/>
</dbReference>
<feature type="region of interest" description="Disordered" evidence="6">
    <location>
        <begin position="198"/>
        <end position="232"/>
    </location>
</feature>
<dbReference type="InterPro" id="IPR008661">
    <property type="entry name" value="L6_membrane"/>
</dbReference>
<feature type="transmembrane region" description="Helical" evidence="7">
    <location>
        <begin position="152"/>
        <end position="176"/>
    </location>
</feature>
<reference evidence="8" key="2">
    <citation type="submission" date="2025-09" db="UniProtKB">
        <authorList>
            <consortium name="Ensembl"/>
        </authorList>
    </citation>
    <scope>IDENTIFICATION</scope>
</reference>
<dbReference type="PANTHER" id="PTHR14198:SF4">
    <property type="entry name" value="TRANSMEMBRANE 4 L6 FAMILY MEMBER 5"/>
    <property type="match status" value="1"/>
</dbReference>
<evidence type="ECO:0000313" key="9">
    <source>
        <dbReference type="Proteomes" id="UP000694559"/>
    </source>
</evidence>
<gene>
    <name evidence="8" type="primary">TM4SF5</name>
</gene>
<keyword evidence="5 7" id="KW-0472">Membrane</keyword>
<evidence type="ECO:0000256" key="6">
    <source>
        <dbReference type="SAM" id="MobiDB-lite"/>
    </source>
</evidence>
<accession>A0A8C6Y7U6</accession>
<evidence type="ECO:0000256" key="1">
    <source>
        <dbReference type="ARBA" id="ARBA00004141"/>
    </source>
</evidence>
<comment type="subcellular location">
    <subcellularLocation>
        <location evidence="1">Membrane</location>
        <topology evidence="1">Multi-pass membrane protein</topology>
    </subcellularLocation>
</comment>
<evidence type="ECO:0000256" key="3">
    <source>
        <dbReference type="ARBA" id="ARBA00022692"/>
    </source>
</evidence>
<dbReference type="GO" id="GO:0005886">
    <property type="term" value="C:plasma membrane"/>
    <property type="evidence" value="ECO:0007669"/>
    <property type="project" value="Ensembl"/>
</dbReference>
<dbReference type="AlphaFoldDB" id="A0A8C6Y7U6"/>
<dbReference type="GeneTree" id="ENSGT01030000234590"/>
<proteinExistence type="inferred from homology"/>
<evidence type="ECO:0000256" key="2">
    <source>
        <dbReference type="ARBA" id="ARBA00006193"/>
    </source>
</evidence>
<keyword evidence="4 7" id="KW-1133">Transmembrane helix</keyword>
<feature type="compositionally biased region" description="Gly residues" evidence="6">
    <location>
        <begin position="207"/>
        <end position="223"/>
    </location>
</feature>
<dbReference type="Pfam" id="PF05805">
    <property type="entry name" value="L6_membrane"/>
    <property type="match status" value="2"/>
</dbReference>
<evidence type="ECO:0000256" key="5">
    <source>
        <dbReference type="ARBA" id="ARBA00023136"/>
    </source>
</evidence>
<keyword evidence="9" id="KW-1185">Reference proteome</keyword>
<dbReference type="Proteomes" id="UP000694559">
    <property type="component" value="Unplaced"/>
</dbReference>
<evidence type="ECO:0000313" key="8">
    <source>
        <dbReference type="Ensembl" id="ENSNNAP00000024081.1"/>
    </source>
</evidence>
<keyword evidence="3 7" id="KW-0812">Transmembrane</keyword>
<sequence length="236" mass="24459">MCTGKCSRLVGLVLVASALACMAANILLFFPNAEEKWTPDHITTQAWLMGGIIGGGTPPSWPLSPPQVLCTGCSSVRAGGKGCCGYGCCGNRCRVGGGWSGSLGVRGAPVTLSPWWGHRADRPPAGSWVIGAEASYLQNQTMWELCMNPPSIVLWHIVLFSILLGLSLLEMVLCAIQVVNGLLGTVCGDCRKDQDRAVSGQPRRRLGGQGGGRGLVAPGGGGQEAASMGAKAHIAC</sequence>
<dbReference type="OMA" id="MVLCGIQ"/>
<reference evidence="8" key="1">
    <citation type="submission" date="2025-08" db="UniProtKB">
        <authorList>
            <consortium name="Ensembl"/>
        </authorList>
    </citation>
    <scope>IDENTIFICATION</scope>
</reference>